<keyword evidence="6" id="KW-1185">Reference proteome</keyword>
<gene>
    <name evidence="5" type="ORF">IFM89_036034</name>
</gene>
<feature type="compositionally biased region" description="Basic and acidic residues" evidence="3">
    <location>
        <begin position="186"/>
        <end position="219"/>
    </location>
</feature>
<evidence type="ECO:0000256" key="2">
    <source>
        <dbReference type="ARBA" id="ARBA00023180"/>
    </source>
</evidence>
<keyword evidence="2" id="KW-0325">Glycoprotein</keyword>
<dbReference type="AlphaFoldDB" id="A0A835LPP3"/>
<comment type="caution">
    <text evidence="5">The sequence shown here is derived from an EMBL/GenBank/DDBJ whole genome shotgun (WGS) entry which is preliminary data.</text>
</comment>
<protein>
    <submittedName>
        <fullName evidence="5">Uncharacterized protein</fullName>
    </submittedName>
</protein>
<reference evidence="5 6" key="1">
    <citation type="submission" date="2020-10" db="EMBL/GenBank/DDBJ databases">
        <title>The Coptis chinensis genome and diversification of protoberbering-type alkaloids.</title>
        <authorList>
            <person name="Wang B."/>
            <person name="Shu S."/>
            <person name="Song C."/>
            <person name="Liu Y."/>
        </authorList>
    </citation>
    <scope>NUCLEOTIDE SEQUENCE [LARGE SCALE GENOMIC DNA]</scope>
    <source>
        <strain evidence="5">HL-2020</strain>
        <tissue evidence="5">Leaf</tissue>
    </source>
</reference>
<evidence type="ECO:0000256" key="4">
    <source>
        <dbReference type="SAM" id="SignalP"/>
    </source>
</evidence>
<dbReference type="Gene3D" id="3.50.30.30">
    <property type="match status" value="1"/>
</dbReference>
<dbReference type="PANTHER" id="PTHR22702">
    <property type="entry name" value="PROTEASE-ASSOCIATED DOMAIN-CONTAINING PROTEIN"/>
    <property type="match status" value="1"/>
</dbReference>
<dbReference type="OrthoDB" id="10045365at2759"/>
<name>A0A835LPP3_9MAGN</name>
<sequence>MERSVAFVILLFICVSSISISTSRFVVEKNSLTLTSLDSIKGTHDSAIGNFGIPQYGGSMAGSVLFPKENQKGCKKFEDFGVSFKTKSGGLPNFILVDRGEEKPAILANSSDADNTVAHVDIFVKEEIQTPETENVTNAISFSADEETEREIKNGQPNSSDVAESEEKDSRNLHVPDASVNIDEGSSSRDMVKEPEVLEIQDKQKKEESPSIGELRDSGLNRNPEILPAVEPVQAPLSRRALDEPIRISL</sequence>
<feature type="region of interest" description="Disordered" evidence="3">
    <location>
        <begin position="134"/>
        <end position="250"/>
    </location>
</feature>
<dbReference type="PANTHER" id="PTHR22702:SF1">
    <property type="entry name" value="PROTEASE-ASSOCIATED DOMAIN-CONTAINING PROTEIN 1"/>
    <property type="match status" value="1"/>
</dbReference>
<evidence type="ECO:0000256" key="1">
    <source>
        <dbReference type="ARBA" id="ARBA00022729"/>
    </source>
</evidence>
<feature type="compositionally biased region" description="Basic and acidic residues" evidence="3">
    <location>
        <begin position="240"/>
        <end position="250"/>
    </location>
</feature>
<dbReference type="Proteomes" id="UP000631114">
    <property type="component" value="Unassembled WGS sequence"/>
</dbReference>
<evidence type="ECO:0000256" key="3">
    <source>
        <dbReference type="SAM" id="MobiDB-lite"/>
    </source>
</evidence>
<organism evidence="5 6">
    <name type="scientific">Coptis chinensis</name>
    <dbReference type="NCBI Taxonomy" id="261450"/>
    <lineage>
        <taxon>Eukaryota</taxon>
        <taxon>Viridiplantae</taxon>
        <taxon>Streptophyta</taxon>
        <taxon>Embryophyta</taxon>
        <taxon>Tracheophyta</taxon>
        <taxon>Spermatophyta</taxon>
        <taxon>Magnoliopsida</taxon>
        <taxon>Ranunculales</taxon>
        <taxon>Ranunculaceae</taxon>
        <taxon>Coptidoideae</taxon>
        <taxon>Coptis</taxon>
    </lineage>
</organism>
<accession>A0A835LPP3</accession>
<evidence type="ECO:0000313" key="5">
    <source>
        <dbReference type="EMBL" id="KAF9595016.1"/>
    </source>
</evidence>
<keyword evidence="1 4" id="KW-0732">Signal</keyword>
<feature type="chain" id="PRO_5032536736" evidence="4">
    <location>
        <begin position="24"/>
        <end position="250"/>
    </location>
</feature>
<feature type="signal peptide" evidence="4">
    <location>
        <begin position="1"/>
        <end position="23"/>
    </location>
</feature>
<dbReference type="EMBL" id="JADFTS010000008">
    <property type="protein sequence ID" value="KAF9595016.1"/>
    <property type="molecule type" value="Genomic_DNA"/>
</dbReference>
<proteinExistence type="predicted"/>
<evidence type="ECO:0000313" key="6">
    <source>
        <dbReference type="Proteomes" id="UP000631114"/>
    </source>
</evidence>